<feature type="signal peptide" evidence="2">
    <location>
        <begin position="1"/>
        <end position="30"/>
    </location>
</feature>
<proteinExistence type="predicted"/>
<dbReference type="Pfam" id="PF13517">
    <property type="entry name" value="FG-GAP_3"/>
    <property type="match status" value="2"/>
</dbReference>
<dbReference type="Gene3D" id="2.130.10.130">
    <property type="entry name" value="Integrin alpha, N-terminal"/>
    <property type="match status" value="2"/>
</dbReference>
<dbReference type="EMBL" id="CP034550">
    <property type="protein sequence ID" value="QFZ18307.1"/>
    <property type="molecule type" value="Genomic_DNA"/>
</dbReference>
<evidence type="ECO:0000259" key="3">
    <source>
        <dbReference type="Pfam" id="PF07593"/>
    </source>
</evidence>
<dbReference type="InterPro" id="IPR027039">
    <property type="entry name" value="Crtac1"/>
</dbReference>
<accession>A0A5Q0GW63</accession>
<dbReference type="PANTHER" id="PTHR16026:SF0">
    <property type="entry name" value="CARTILAGE ACIDIC PROTEIN 1"/>
    <property type="match status" value="1"/>
</dbReference>
<keyword evidence="5" id="KW-1185">Reference proteome</keyword>
<name>A0A5Q0GW63_SACSY</name>
<dbReference type="Pfam" id="PF07593">
    <property type="entry name" value="UnbV_ASPIC"/>
    <property type="match status" value="1"/>
</dbReference>
<dbReference type="KEGG" id="ssyi:EKG83_13165"/>
<dbReference type="InterPro" id="IPR013517">
    <property type="entry name" value="FG-GAP"/>
</dbReference>
<evidence type="ECO:0000313" key="4">
    <source>
        <dbReference type="EMBL" id="QFZ18307.1"/>
    </source>
</evidence>
<feature type="chain" id="PRO_5025025314" evidence="2">
    <location>
        <begin position="31"/>
        <end position="725"/>
    </location>
</feature>
<dbReference type="InterPro" id="IPR011519">
    <property type="entry name" value="UnbV_ASPIC"/>
</dbReference>
<keyword evidence="1 2" id="KW-0732">Signal</keyword>
<protein>
    <submittedName>
        <fullName evidence="4">CRTAC1 family protein</fullName>
    </submittedName>
</protein>
<dbReference type="SUPFAM" id="SSF69318">
    <property type="entry name" value="Integrin alpha N-terminal domain"/>
    <property type="match status" value="1"/>
</dbReference>
<dbReference type="OrthoDB" id="877328at2"/>
<evidence type="ECO:0000256" key="1">
    <source>
        <dbReference type="ARBA" id="ARBA00022729"/>
    </source>
</evidence>
<sequence>MAPMSRSRRLSLCVIASTAASVIVTPAAGAVPSIGGVAFTEIARPGTAMATYRRIPSPEHAIREANRLRPAVKFAEFANEPVFSHGIPGVVVFDYDGDDDLDFYVTNGPGRANSLYQNQLAQTGRLEFVDMAPWTGVSLTSQDSNGACAGDIDNNGHTDLYVLGRNENNRLLLNRGNGTFADVTGAAGDASGGTYSHASCSMGDVNGDSLLDIAVANTWDMKNALPIFAVPYQYNQPNQLLRNVDGLRFTDVSAAAGIAQVDVRDVPPGATAPFNDLSWALSLVDYDQDGDLDLMTASDQAAYRITKHGGHDRGFVRLWRNDGDGYFDEVTFDAGLGEPGMWMGLSYGDFNHDGNLDVFATNGGDYLTVPLPQMPRQLGDASSRWFLQRPDHTFADPRRSSLHLPAQNGADPDLGTLNATPWGWGTSAIDYDNDGSTDLLYHGALDGMGMVTAENPGALLRNRGPQVGAGAFYPSFDYDDVLTRAGTDHRRRTVIGVATGDLDRNGWVDVVSVAQSLKVGRLVPINDVVPFDFDSPFDANAAILRIFQPTAADPTTWAPTGSTTTEGDLSVEVNNGGNGNRSATVRAVGSVGLAPGARVNRDGIGAIVRFTPTDGPTAMRPVLGGSSFASQDAFEATFGLGRVNAGVVEVLWPGGVRNRLYNVRAGERVVFPEIPCGFDTRDMTAAQYRACVDNAVNALVAAGRITAENATRFANSARRAFNESR</sequence>
<feature type="domain" description="ASPIC/UnbV" evidence="3">
    <location>
        <begin position="603"/>
        <end position="669"/>
    </location>
</feature>
<dbReference type="Proteomes" id="UP000325787">
    <property type="component" value="Chromosome"/>
</dbReference>
<reference evidence="5" key="1">
    <citation type="journal article" date="2021" name="Curr. Microbiol.">
        <title>Complete genome of nocamycin-producing strain Saccharothrix syringae NRRL B-16468 reveals the biosynthetic potential for secondary metabolites.</title>
        <authorList>
            <person name="Mo X."/>
            <person name="Yang S."/>
        </authorList>
    </citation>
    <scope>NUCLEOTIDE SEQUENCE [LARGE SCALE GENOMIC DNA]</scope>
    <source>
        <strain evidence="5">ATCC 51364 / DSM 43886 / JCM 6844 / KCTC 9398 / NBRC 14523 / NRRL B-16468 / INA 2240</strain>
    </source>
</reference>
<evidence type="ECO:0000313" key="5">
    <source>
        <dbReference type="Proteomes" id="UP000325787"/>
    </source>
</evidence>
<dbReference type="InterPro" id="IPR028994">
    <property type="entry name" value="Integrin_alpha_N"/>
</dbReference>
<organism evidence="4 5">
    <name type="scientific">Saccharothrix syringae</name>
    <name type="common">Nocardiopsis syringae</name>
    <dbReference type="NCBI Taxonomy" id="103733"/>
    <lineage>
        <taxon>Bacteria</taxon>
        <taxon>Bacillati</taxon>
        <taxon>Actinomycetota</taxon>
        <taxon>Actinomycetes</taxon>
        <taxon>Pseudonocardiales</taxon>
        <taxon>Pseudonocardiaceae</taxon>
        <taxon>Saccharothrix</taxon>
    </lineage>
</organism>
<evidence type="ECO:0000256" key="2">
    <source>
        <dbReference type="SAM" id="SignalP"/>
    </source>
</evidence>
<gene>
    <name evidence="4" type="ORF">EKG83_13165</name>
</gene>
<dbReference type="PANTHER" id="PTHR16026">
    <property type="entry name" value="CARTILAGE ACIDIC PROTEIN 1"/>
    <property type="match status" value="1"/>
</dbReference>
<dbReference type="AlphaFoldDB" id="A0A5Q0GW63"/>